<evidence type="ECO:0000313" key="10">
    <source>
        <dbReference type="EMBL" id="KZP24731.1"/>
    </source>
</evidence>
<dbReference type="Proteomes" id="UP000076532">
    <property type="component" value="Unassembled WGS sequence"/>
</dbReference>
<comment type="function">
    <text evidence="9">Component of the ubiquinol-cytochrome c oxidoreductase, a multisubunit transmembrane complex that is part of the mitochondrial electron transport chain which drives oxidative phosphorylation.</text>
</comment>
<evidence type="ECO:0000256" key="1">
    <source>
        <dbReference type="ARBA" id="ARBA00004443"/>
    </source>
</evidence>
<evidence type="ECO:0000256" key="4">
    <source>
        <dbReference type="ARBA" id="ARBA00022660"/>
    </source>
</evidence>
<keyword evidence="7 9" id="KW-0496">Mitochondrion</keyword>
<sequence>MAVGYSLINWINGSRTASRYIKPVATWYANLAGYRRMGLKYDDIVADESPEIQRALERLTPREHYDRQYRMKLASHASVTHKDLPKEQWVDPKEDVRYLTPHIEEVVKENEERAAWDSIKVQRK</sequence>
<protein>
    <recommendedName>
        <fullName evidence="9">Cytochrome b-c1 complex subunit 7</fullName>
    </recommendedName>
</protein>
<keyword evidence="3 9" id="KW-0813">Transport</keyword>
<dbReference type="STRING" id="436010.A0A166N7R5"/>
<dbReference type="AlphaFoldDB" id="A0A166N7R5"/>
<dbReference type="PIRSF" id="PIRSF000022">
    <property type="entry name" value="Bc1_14K"/>
    <property type="match status" value="1"/>
</dbReference>
<dbReference type="EMBL" id="KV417524">
    <property type="protein sequence ID" value="KZP24731.1"/>
    <property type="molecule type" value="Genomic_DNA"/>
</dbReference>
<evidence type="ECO:0000256" key="5">
    <source>
        <dbReference type="ARBA" id="ARBA00022792"/>
    </source>
</evidence>
<gene>
    <name evidence="10" type="ORF">FIBSPDRAFT_405394</name>
</gene>
<comment type="subcellular location">
    <subcellularLocation>
        <location evidence="1">Mitochondrion inner membrane</location>
        <topology evidence="1">Peripheral membrane protein</topology>
        <orientation evidence="1">Matrix side</orientation>
    </subcellularLocation>
</comment>
<proteinExistence type="inferred from homology"/>
<evidence type="ECO:0000256" key="9">
    <source>
        <dbReference type="PIRNR" id="PIRNR000022"/>
    </source>
</evidence>
<dbReference type="GO" id="GO:0006122">
    <property type="term" value="P:mitochondrial electron transport, ubiquinol to cytochrome c"/>
    <property type="evidence" value="ECO:0007669"/>
    <property type="project" value="InterPro"/>
</dbReference>
<dbReference type="GO" id="GO:0005743">
    <property type="term" value="C:mitochondrial inner membrane"/>
    <property type="evidence" value="ECO:0007669"/>
    <property type="project" value="UniProtKB-SubCell"/>
</dbReference>
<dbReference type="InterPro" id="IPR003197">
    <property type="entry name" value="QCR7"/>
</dbReference>
<keyword evidence="5 9" id="KW-0999">Mitochondrion inner membrane</keyword>
<name>A0A166N7R5_9AGAM</name>
<evidence type="ECO:0000256" key="2">
    <source>
        <dbReference type="ARBA" id="ARBA00008554"/>
    </source>
</evidence>
<comment type="similarity">
    <text evidence="2 9">Belongs to the UQCRB/QCR7 family.</text>
</comment>
<organism evidence="10 11">
    <name type="scientific">Athelia psychrophila</name>
    <dbReference type="NCBI Taxonomy" id="1759441"/>
    <lineage>
        <taxon>Eukaryota</taxon>
        <taxon>Fungi</taxon>
        <taxon>Dikarya</taxon>
        <taxon>Basidiomycota</taxon>
        <taxon>Agaricomycotina</taxon>
        <taxon>Agaricomycetes</taxon>
        <taxon>Agaricomycetidae</taxon>
        <taxon>Atheliales</taxon>
        <taxon>Atheliaceae</taxon>
        <taxon>Athelia</taxon>
    </lineage>
</organism>
<keyword evidence="6 9" id="KW-0249">Electron transport</keyword>
<keyword evidence="8 9" id="KW-0472">Membrane</keyword>
<dbReference type="SUPFAM" id="SSF81524">
    <property type="entry name" value="14 kDa protein of cytochrome bc1 complex (Ubiquinol-cytochrome c reductase)"/>
    <property type="match status" value="1"/>
</dbReference>
<keyword evidence="11" id="KW-1185">Reference proteome</keyword>
<evidence type="ECO:0000256" key="3">
    <source>
        <dbReference type="ARBA" id="ARBA00022448"/>
    </source>
</evidence>
<dbReference type="Pfam" id="PF02271">
    <property type="entry name" value="UCR_14kD"/>
    <property type="match status" value="1"/>
</dbReference>
<keyword evidence="4 9" id="KW-0679">Respiratory chain</keyword>
<evidence type="ECO:0000313" key="11">
    <source>
        <dbReference type="Proteomes" id="UP000076532"/>
    </source>
</evidence>
<evidence type="ECO:0000256" key="6">
    <source>
        <dbReference type="ARBA" id="ARBA00022982"/>
    </source>
</evidence>
<dbReference type="OrthoDB" id="425749at2759"/>
<dbReference type="Gene3D" id="1.10.1090.10">
    <property type="entry name" value="Cytochrome b-c1 complex subunit 7"/>
    <property type="match status" value="1"/>
</dbReference>
<evidence type="ECO:0000256" key="7">
    <source>
        <dbReference type="ARBA" id="ARBA00023128"/>
    </source>
</evidence>
<dbReference type="InterPro" id="IPR036544">
    <property type="entry name" value="QCR7_sf"/>
</dbReference>
<dbReference type="FunFam" id="1.10.1090.10:FF:000001">
    <property type="entry name" value="Cytochrome b-c1 complex subunit 7"/>
    <property type="match status" value="1"/>
</dbReference>
<dbReference type="PANTHER" id="PTHR12022">
    <property type="entry name" value="UBIQUINOL-CYTOCHROME C REDUCTASE COMPLEX 14 KD PROTEIN"/>
    <property type="match status" value="1"/>
</dbReference>
<reference evidence="10 11" key="1">
    <citation type="journal article" date="2016" name="Mol. Biol. Evol.">
        <title>Comparative Genomics of Early-Diverging Mushroom-Forming Fungi Provides Insights into the Origins of Lignocellulose Decay Capabilities.</title>
        <authorList>
            <person name="Nagy L.G."/>
            <person name="Riley R."/>
            <person name="Tritt A."/>
            <person name="Adam C."/>
            <person name="Daum C."/>
            <person name="Floudas D."/>
            <person name="Sun H."/>
            <person name="Yadav J.S."/>
            <person name="Pangilinan J."/>
            <person name="Larsson K.H."/>
            <person name="Matsuura K."/>
            <person name="Barry K."/>
            <person name="Labutti K."/>
            <person name="Kuo R."/>
            <person name="Ohm R.A."/>
            <person name="Bhattacharya S.S."/>
            <person name="Shirouzu T."/>
            <person name="Yoshinaga Y."/>
            <person name="Martin F.M."/>
            <person name="Grigoriev I.V."/>
            <person name="Hibbett D.S."/>
        </authorList>
    </citation>
    <scope>NUCLEOTIDE SEQUENCE [LARGE SCALE GENOMIC DNA]</scope>
    <source>
        <strain evidence="10 11">CBS 109695</strain>
    </source>
</reference>
<dbReference type="GO" id="GO:0045275">
    <property type="term" value="C:respiratory chain complex III"/>
    <property type="evidence" value="ECO:0007669"/>
    <property type="project" value="InterPro"/>
</dbReference>
<accession>A0A166N7R5</accession>
<dbReference type="PANTHER" id="PTHR12022:SF0">
    <property type="entry name" value="CYTOCHROME B-C1 COMPLEX SUBUNIT 7"/>
    <property type="match status" value="1"/>
</dbReference>
<evidence type="ECO:0000256" key="8">
    <source>
        <dbReference type="ARBA" id="ARBA00023136"/>
    </source>
</evidence>